<dbReference type="PANTHER" id="PTHR12555:SF13">
    <property type="entry name" value="UBIQUITIN RECOGNITION FACTOR IN ER-ASSOCIATED DEGRADATION PROTEIN 1"/>
    <property type="match status" value="1"/>
</dbReference>
<feature type="domain" description="Ubiquitin fusion degradation protein UFD1 N-terminal subdomain 1" evidence="3">
    <location>
        <begin position="23"/>
        <end position="111"/>
    </location>
</feature>
<dbReference type="InterPro" id="IPR004854">
    <property type="entry name" value="Ufd1-like"/>
</dbReference>
<protein>
    <submittedName>
        <fullName evidence="5">Ubiquitin fusion degradation protein 1</fullName>
    </submittedName>
</protein>
<accession>A0A0C2MSW1</accession>
<dbReference type="InterPro" id="IPR042299">
    <property type="entry name" value="Ufd1-like_Nn"/>
</dbReference>
<dbReference type="Pfam" id="PF03152">
    <property type="entry name" value="UFD1_N1"/>
    <property type="match status" value="1"/>
</dbReference>
<dbReference type="OrthoDB" id="422728at2759"/>
<keyword evidence="2" id="KW-0833">Ubl conjugation pathway</keyword>
<reference evidence="5 6" key="1">
    <citation type="journal article" date="2014" name="Genome Biol. Evol.">
        <title>The genome of the myxosporean Thelohanellus kitauei shows adaptations to nutrient acquisition within its fish host.</title>
        <authorList>
            <person name="Yang Y."/>
            <person name="Xiong J."/>
            <person name="Zhou Z."/>
            <person name="Huo F."/>
            <person name="Miao W."/>
            <person name="Ran C."/>
            <person name="Liu Y."/>
            <person name="Zhang J."/>
            <person name="Feng J."/>
            <person name="Wang M."/>
            <person name="Wang M."/>
            <person name="Wang L."/>
            <person name="Yao B."/>
        </authorList>
    </citation>
    <scope>NUCLEOTIDE SEQUENCE [LARGE SCALE GENOMIC DNA]</scope>
    <source>
        <strain evidence="5">Wuqing</strain>
    </source>
</reference>
<gene>
    <name evidence="5" type="ORF">RF11_00164</name>
</gene>
<dbReference type="Gene3D" id="2.40.40.50">
    <property type="entry name" value="Ubiquitin fusion degradation protein UFD1, N-terminal domain"/>
    <property type="match status" value="1"/>
</dbReference>
<evidence type="ECO:0000313" key="5">
    <source>
        <dbReference type="EMBL" id="KII70381.1"/>
    </source>
</evidence>
<comment type="similarity">
    <text evidence="1">Belongs to the UFD1 family.</text>
</comment>
<dbReference type="GO" id="GO:0034098">
    <property type="term" value="C:VCP-NPL4-UFD1 AAA ATPase complex"/>
    <property type="evidence" value="ECO:0007669"/>
    <property type="project" value="TreeGrafter"/>
</dbReference>
<evidence type="ECO:0000256" key="1">
    <source>
        <dbReference type="ARBA" id="ARBA00006043"/>
    </source>
</evidence>
<dbReference type="AlphaFoldDB" id="A0A0C2MSW1"/>
<dbReference type="InterPro" id="IPR055417">
    <property type="entry name" value="UFD1_N1"/>
</dbReference>
<dbReference type="Pfam" id="PF24842">
    <property type="entry name" value="UFD1_N2"/>
    <property type="match status" value="1"/>
</dbReference>
<name>A0A0C2MSW1_THEKT</name>
<dbReference type="GO" id="GO:0006511">
    <property type="term" value="P:ubiquitin-dependent protein catabolic process"/>
    <property type="evidence" value="ECO:0007669"/>
    <property type="project" value="InterPro"/>
</dbReference>
<dbReference type="GO" id="GO:0036503">
    <property type="term" value="P:ERAD pathway"/>
    <property type="evidence" value="ECO:0007669"/>
    <property type="project" value="TreeGrafter"/>
</dbReference>
<evidence type="ECO:0000256" key="2">
    <source>
        <dbReference type="ARBA" id="ARBA00022786"/>
    </source>
</evidence>
<keyword evidence="6" id="KW-1185">Reference proteome</keyword>
<dbReference type="Proteomes" id="UP000031668">
    <property type="component" value="Unassembled WGS sequence"/>
</dbReference>
<dbReference type="PANTHER" id="PTHR12555">
    <property type="entry name" value="UBIQUITIN FUSION DEGRADATON PROTEIN 1"/>
    <property type="match status" value="1"/>
</dbReference>
<sequence>MDIFEDFLEVFPHSIHPRRRFYAKFRVRSVASLGNKEHLETGGRILMPPSSVQALSELYIANPWIFCLTNPKNGLRTHCGVLEFTADEGRFMTNLQLLAGQIVELYSVSLPDARFAKFQPQSVDFLNITNPRAILEKALRSYACLTVGDIISISYGEKEDLNSEVDFEPPVGYVEETPITRQEKLLEESAQKVEELIQQAISDQSESVEDKV</sequence>
<evidence type="ECO:0000259" key="3">
    <source>
        <dbReference type="Pfam" id="PF03152"/>
    </source>
</evidence>
<comment type="caution">
    <text evidence="5">The sequence shown here is derived from an EMBL/GenBank/DDBJ whole genome shotgun (WGS) entry which is preliminary data.</text>
</comment>
<dbReference type="GO" id="GO:0031593">
    <property type="term" value="F:polyubiquitin modification-dependent protein binding"/>
    <property type="evidence" value="ECO:0007669"/>
    <property type="project" value="TreeGrafter"/>
</dbReference>
<feature type="domain" description="Ubiquitin fusion degradation protein UFD1 N-terminal subdomain 2" evidence="4">
    <location>
        <begin position="113"/>
        <end position="158"/>
    </location>
</feature>
<dbReference type="InterPro" id="IPR055418">
    <property type="entry name" value="UFD1_N2"/>
</dbReference>
<organism evidence="5 6">
    <name type="scientific">Thelohanellus kitauei</name>
    <name type="common">Myxosporean</name>
    <dbReference type="NCBI Taxonomy" id="669202"/>
    <lineage>
        <taxon>Eukaryota</taxon>
        <taxon>Metazoa</taxon>
        <taxon>Cnidaria</taxon>
        <taxon>Myxozoa</taxon>
        <taxon>Myxosporea</taxon>
        <taxon>Bivalvulida</taxon>
        <taxon>Platysporina</taxon>
        <taxon>Myxobolidae</taxon>
        <taxon>Thelohanellus</taxon>
    </lineage>
</organism>
<evidence type="ECO:0000259" key="4">
    <source>
        <dbReference type="Pfam" id="PF24842"/>
    </source>
</evidence>
<dbReference type="EMBL" id="JWZT01002083">
    <property type="protein sequence ID" value="KII70381.1"/>
    <property type="molecule type" value="Genomic_DNA"/>
</dbReference>
<proteinExistence type="inferred from homology"/>
<dbReference type="Gene3D" id="3.10.330.10">
    <property type="match status" value="1"/>
</dbReference>
<evidence type="ECO:0000313" key="6">
    <source>
        <dbReference type="Proteomes" id="UP000031668"/>
    </source>
</evidence>